<dbReference type="Proteomes" id="UP000601435">
    <property type="component" value="Unassembled WGS sequence"/>
</dbReference>
<feature type="transmembrane region" description="Helical" evidence="1">
    <location>
        <begin position="15"/>
        <end position="33"/>
    </location>
</feature>
<sequence>MPLDKILGSVTGNPAITGALSGAAGGALVTAFTNKKSAKKLLKAGGLVAVGGLAYKAYQSYRGSQQQSADGAAPAPAQLTQSQVLPELTRQDFATVVDSNHNANTTSLIIQAMIAAAHADGHLSEAEQRRIWQQAVELELSSSDLATLSEQLSNPLEPAQLAALAPNMETRIEIYTASAIVIDDTCEAGKSYLANLASQLQLPAQLVEALHLQSSQSPVAA</sequence>
<keyword evidence="3" id="KW-1185">Reference proteome</keyword>
<name>A0A812XK92_9DINO</name>
<evidence type="ECO:0000313" key="3">
    <source>
        <dbReference type="Proteomes" id="UP000601435"/>
    </source>
</evidence>
<comment type="caution">
    <text evidence="2">The sequence shown here is derived from an EMBL/GenBank/DDBJ whole genome shotgun (WGS) entry which is preliminary data.</text>
</comment>
<dbReference type="InterPro" id="IPR029024">
    <property type="entry name" value="TerB-like"/>
</dbReference>
<protein>
    <submittedName>
        <fullName evidence="2">YebE protein</fullName>
    </submittedName>
</protein>
<proteinExistence type="predicted"/>
<dbReference type="Gene3D" id="1.10.3680.10">
    <property type="entry name" value="TerB-like"/>
    <property type="match status" value="1"/>
</dbReference>
<dbReference type="Pfam" id="PF04391">
    <property type="entry name" value="DUF533"/>
    <property type="match status" value="1"/>
</dbReference>
<dbReference type="OrthoDB" id="10332271at2759"/>
<keyword evidence="1" id="KW-0812">Transmembrane</keyword>
<dbReference type="InterPro" id="IPR007486">
    <property type="entry name" value="YebE"/>
</dbReference>
<evidence type="ECO:0000313" key="2">
    <source>
        <dbReference type="EMBL" id="CAE7741214.1"/>
    </source>
</evidence>
<organism evidence="2 3">
    <name type="scientific">Symbiodinium necroappetens</name>
    <dbReference type="NCBI Taxonomy" id="1628268"/>
    <lineage>
        <taxon>Eukaryota</taxon>
        <taxon>Sar</taxon>
        <taxon>Alveolata</taxon>
        <taxon>Dinophyceae</taxon>
        <taxon>Suessiales</taxon>
        <taxon>Symbiodiniaceae</taxon>
        <taxon>Symbiodinium</taxon>
    </lineage>
</organism>
<dbReference type="CDD" id="cd07178">
    <property type="entry name" value="terB_like_YebE"/>
    <property type="match status" value="1"/>
</dbReference>
<keyword evidence="1" id="KW-0472">Membrane</keyword>
<dbReference type="SUPFAM" id="SSF158682">
    <property type="entry name" value="TerB-like"/>
    <property type="match status" value="1"/>
</dbReference>
<evidence type="ECO:0000256" key="1">
    <source>
        <dbReference type="SAM" id="Phobius"/>
    </source>
</evidence>
<dbReference type="AlphaFoldDB" id="A0A812XK92"/>
<accession>A0A812XK92</accession>
<dbReference type="EMBL" id="CAJNJA010037918">
    <property type="protein sequence ID" value="CAE7741214.1"/>
    <property type="molecule type" value="Genomic_DNA"/>
</dbReference>
<keyword evidence="1" id="KW-1133">Transmembrane helix</keyword>
<reference evidence="2" key="1">
    <citation type="submission" date="2021-02" db="EMBL/GenBank/DDBJ databases">
        <authorList>
            <person name="Dougan E. K."/>
            <person name="Rhodes N."/>
            <person name="Thang M."/>
            <person name="Chan C."/>
        </authorList>
    </citation>
    <scope>NUCLEOTIDE SEQUENCE</scope>
</reference>
<gene>
    <name evidence="2" type="primary">yebE</name>
    <name evidence="2" type="ORF">SNEC2469_LOCUS21432</name>
</gene>